<dbReference type="EMBL" id="JACIVI010000001">
    <property type="protein sequence ID" value="MBB1161445.1"/>
    <property type="molecule type" value="Genomic_DNA"/>
</dbReference>
<evidence type="ECO:0000313" key="2">
    <source>
        <dbReference type="Proteomes" id="UP000586093"/>
    </source>
</evidence>
<protein>
    <submittedName>
        <fullName evidence="1">Uncharacterized protein</fullName>
    </submittedName>
</protein>
<dbReference type="Proteomes" id="UP000586093">
    <property type="component" value="Unassembled WGS sequence"/>
</dbReference>
<accession>A0A839HH36</accession>
<dbReference type="RefSeq" id="WP_182662237.1">
    <property type="nucleotide sequence ID" value="NZ_JACIVI010000001.1"/>
</dbReference>
<organism evidence="1 2">
    <name type="scientific">Aquariibacter albus</name>
    <dbReference type="NCBI Taxonomy" id="2759899"/>
    <lineage>
        <taxon>Bacteria</taxon>
        <taxon>Pseudomonadati</taxon>
        <taxon>Pseudomonadota</taxon>
        <taxon>Betaproteobacteria</taxon>
        <taxon>Burkholderiales</taxon>
        <taxon>Sphaerotilaceae</taxon>
        <taxon>Aquariibacter</taxon>
    </lineage>
</organism>
<comment type="caution">
    <text evidence="1">The sequence shown here is derived from an EMBL/GenBank/DDBJ whole genome shotgun (WGS) entry which is preliminary data.</text>
</comment>
<evidence type="ECO:0000313" key="1">
    <source>
        <dbReference type="EMBL" id="MBB1161445.1"/>
    </source>
</evidence>
<dbReference type="AlphaFoldDB" id="A0A839HH36"/>
<name>A0A839HH36_9BURK</name>
<reference evidence="1 2" key="1">
    <citation type="submission" date="2020-08" db="EMBL/GenBank/DDBJ databases">
        <title>Aquariorum lacteus gen. nov., sp. nov., a new member of the family Comamonadaceae, isolated from freshwater aquarium.</title>
        <authorList>
            <person name="Chun S.-J."/>
        </authorList>
    </citation>
    <scope>NUCLEOTIDE SEQUENCE [LARGE SCALE GENOMIC DNA]</scope>
    <source>
        <strain evidence="1 2">SJAQ100</strain>
    </source>
</reference>
<keyword evidence="2" id="KW-1185">Reference proteome</keyword>
<sequence length="94" mass="9941">MNTTDHPDHEDRLAAIEASLRDGSVRMDSMQAELSANTAITVQVRDLLQALRGGLRVLGWLGVAAKWTGGVAAAATAVWALIHAALHSGRPPHP</sequence>
<proteinExistence type="predicted"/>
<gene>
    <name evidence="1" type="ORF">H4F90_05570</name>
</gene>